<name>A0ABQ9WS63_9EUKA</name>
<feature type="region of interest" description="Disordered" evidence="1">
    <location>
        <begin position="171"/>
        <end position="207"/>
    </location>
</feature>
<organism evidence="2 3">
    <name type="scientific">Blattamonas nauphoetae</name>
    <dbReference type="NCBI Taxonomy" id="2049346"/>
    <lineage>
        <taxon>Eukaryota</taxon>
        <taxon>Metamonada</taxon>
        <taxon>Preaxostyla</taxon>
        <taxon>Oxymonadida</taxon>
        <taxon>Blattamonas</taxon>
    </lineage>
</organism>
<keyword evidence="3" id="KW-1185">Reference proteome</keyword>
<dbReference type="EMBL" id="JARBJD010000428">
    <property type="protein sequence ID" value="KAK2942168.1"/>
    <property type="molecule type" value="Genomic_DNA"/>
</dbReference>
<proteinExistence type="predicted"/>
<gene>
    <name evidence="2" type="ORF">BLNAU_22925</name>
</gene>
<reference evidence="2 3" key="1">
    <citation type="journal article" date="2022" name="bioRxiv">
        <title>Genomics of Preaxostyla Flagellates Illuminates Evolutionary Transitions and the Path Towards Mitochondrial Loss.</title>
        <authorList>
            <person name="Novak L.V.F."/>
            <person name="Treitli S.C."/>
            <person name="Pyrih J."/>
            <person name="Halakuc P."/>
            <person name="Pipaliya S.V."/>
            <person name="Vacek V."/>
            <person name="Brzon O."/>
            <person name="Soukal P."/>
            <person name="Eme L."/>
            <person name="Dacks J.B."/>
            <person name="Karnkowska A."/>
            <person name="Elias M."/>
            <person name="Hampl V."/>
        </authorList>
    </citation>
    <scope>NUCLEOTIDE SEQUENCE [LARGE SCALE GENOMIC DNA]</scope>
    <source>
        <strain evidence="2">NAU3</strain>
        <tissue evidence="2">Gut</tissue>
    </source>
</reference>
<evidence type="ECO:0000313" key="2">
    <source>
        <dbReference type="EMBL" id="KAK2942168.1"/>
    </source>
</evidence>
<feature type="compositionally biased region" description="Basic and acidic residues" evidence="1">
    <location>
        <begin position="315"/>
        <end position="326"/>
    </location>
</feature>
<evidence type="ECO:0000313" key="3">
    <source>
        <dbReference type="Proteomes" id="UP001281761"/>
    </source>
</evidence>
<feature type="region of interest" description="Disordered" evidence="1">
    <location>
        <begin position="706"/>
        <end position="753"/>
    </location>
</feature>
<feature type="region of interest" description="Disordered" evidence="1">
    <location>
        <begin position="273"/>
        <end position="293"/>
    </location>
</feature>
<accession>A0ABQ9WS63</accession>
<sequence length="753" mass="85306">MASSEFYSSLVQTNIHPQLPQIDLFSLTRDILQSLKQQIALDSFRVPKSDSPLLPIPSNPRQLTVLKHPLHRNHLHLPIITSRVSCFIEAPFGNPSQTSIQTYLQSQLIALQFIGMLDSHLPTVSSSDPPFPSISRTVDVFLSIARIRKHYPPDEWSTFPSATPVDQILPRSSEESTHPPKINTARSSPVAQLPSPISEGSPVLNDSQSLITPAPSLSPSSLSLFLSPALFEHSDIPKFSLSTVLSFQSEELIKIATHTLVRTIQLLLQADANKHQPDTPDSPFLSESEGHSQDGKEILISVKSQEETERQIRIEEHTEREQDGNTRVHLQPEPSKSSHSTDSFVLSSSSRPLSNFFLQLGYTFIHSCRLDLAMSALNSAFRCDPSLPFAPTAMASIAILGVISILSHDTLNTLHTLLAVLPRFPDSTLFTPPTFSYSVYPQIDMVRSITPKQVIIEIGVFLGQAMKNLTIALSIDPAFLPALCLCVVLCLLLEQPQRARVFAERINFIVSTATMNSLELEANQRRQAQDRMKSPLPNTAFPQKMFSIPQEIIDQFAGTHQLDASLLRIFNFGVPPSLIVEEYRLPPVPPLILSQQSLFTLPTLPILLDRTSDFERQLPICEWIKKNQDWNLVEWNLKAIEARRLSMIDEWAEFLQRQPPIEVKKRQYSWKPVGKSSKVDMQLMPKGLTEEEMGVWLYEEKKRIKRERQREKREQENHRKEILNQRRVRRQAELKNERKHQKMMNTSQTPTSS</sequence>
<dbReference type="Proteomes" id="UP001281761">
    <property type="component" value="Unassembled WGS sequence"/>
</dbReference>
<feature type="compositionally biased region" description="Basic and acidic residues" evidence="1">
    <location>
        <begin position="706"/>
        <end position="736"/>
    </location>
</feature>
<protein>
    <submittedName>
        <fullName evidence="2">Uncharacterized protein</fullName>
    </submittedName>
</protein>
<comment type="caution">
    <text evidence="2">The sequence shown here is derived from an EMBL/GenBank/DDBJ whole genome shotgun (WGS) entry which is preliminary data.</text>
</comment>
<feature type="compositionally biased region" description="Polar residues" evidence="1">
    <location>
        <begin position="743"/>
        <end position="753"/>
    </location>
</feature>
<evidence type="ECO:0000256" key="1">
    <source>
        <dbReference type="SAM" id="MobiDB-lite"/>
    </source>
</evidence>
<feature type="region of interest" description="Disordered" evidence="1">
    <location>
        <begin position="315"/>
        <end position="344"/>
    </location>
</feature>